<dbReference type="Proteomes" id="UP000006813">
    <property type="component" value="Unassembled WGS sequence"/>
</dbReference>
<feature type="transmembrane region" description="Helical" evidence="17">
    <location>
        <begin position="505"/>
        <end position="529"/>
    </location>
</feature>
<dbReference type="InParanoid" id="G5BSY4"/>
<dbReference type="GO" id="GO:0008528">
    <property type="term" value="F:G protein-coupled peptide receptor activity"/>
    <property type="evidence" value="ECO:0007669"/>
    <property type="project" value="TreeGrafter"/>
</dbReference>
<dbReference type="SUPFAM" id="SSF52058">
    <property type="entry name" value="L domain-like"/>
    <property type="match status" value="1"/>
</dbReference>
<dbReference type="Pfam" id="PF13306">
    <property type="entry name" value="LRR_5"/>
    <property type="match status" value="1"/>
</dbReference>
<evidence type="ECO:0000256" key="3">
    <source>
        <dbReference type="ARBA" id="ARBA00022475"/>
    </source>
</evidence>
<evidence type="ECO:0000259" key="19">
    <source>
        <dbReference type="PROSITE" id="PS50262"/>
    </source>
</evidence>
<dbReference type="SUPFAM" id="SSF81321">
    <property type="entry name" value="Family A G protein-coupled receptor-like"/>
    <property type="match status" value="1"/>
</dbReference>
<dbReference type="InterPro" id="IPR002131">
    <property type="entry name" value="Gphrmn_rcpt_fam"/>
</dbReference>
<dbReference type="InterPro" id="IPR000372">
    <property type="entry name" value="LRRNT"/>
</dbReference>
<evidence type="ECO:0000256" key="1">
    <source>
        <dbReference type="ARBA" id="ARBA00004166"/>
    </source>
</evidence>
<protein>
    <submittedName>
        <fullName evidence="20">Leucine-rich repeat-containing G-protein coupled receptor 5</fullName>
    </submittedName>
</protein>
<organism evidence="20 21">
    <name type="scientific">Heterocephalus glaber</name>
    <name type="common">Naked mole rat</name>
    <dbReference type="NCBI Taxonomy" id="10181"/>
    <lineage>
        <taxon>Eukaryota</taxon>
        <taxon>Metazoa</taxon>
        <taxon>Chordata</taxon>
        <taxon>Craniata</taxon>
        <taxon>Vertebrata</taxon>
        <taxon>Euteleostomi</taxon>
        <taxon>Mammalia</taxon>
        <taxon>Eutheria</taxon>
        <taxon>Euarchontoglires</taxon>
        <taxon>Glires</taxon>
        <taxon>Rodentia</taxon>
        <taxon>Hystricomorpha</taxon>
        <taxon>Bathyergidae</taxon>
        <taxon>Heterocephalus</taxon>
    </lineage>
</organism>
<evidence type="ECO:0000256" key="2">
    <source>
        <dbReference type="ARBA" id="ARBA00004651"/>
    </source>
</evidence>
<evidence type="ECO:0000313" key="20">
    <source>
        <dbReference type="EMBL" id="EHB12394.1"/>
    </source>
</evidence>
<keyword evidence="3" id="KW-1003">Cell membrane</keyword>
<dbReference type="PANTHER" id="PTHR24372:SF71">
    <property type="entry name" value="LEUCINE-RICH REPEAT-CONTAINING G-PROTEIN COUPLED RECEPTOR 5"/>
    <property type="match status" value="1"/>
</dbReference>
<feature type="transmembrane region" description="Helical" evidence="17">
    <location>
        <begin position="632"/>
        <end position="657"/>
    </location>
</feature>
<dbReference type="SMART" id="SM00369">
    <property type="entry name" value="LRR_TYP"/>
    <property type="match status" value="13"/>
</dbReference>
<dbReference type="eggNOG" id="KOG0619">
    <property type="taxonomic scope" value="Eukaryota"/>
</dbReference>
<proteinExistence type="predicted"/>
<dbReference type="PROSITE" id="PS51450">
    <property type="entry name" value="LRR"/>
    <property type="match status" value="4"/>
</dbReference>
<evidence type="ECO:0000256" key="6">
    <source>
        <dbReference type="ARBA" id="ARBA00022729"/>
    </source>
</evidence>
<evidence type="ECO:0000256" key="16">
    <source>
        <dbReference type="ARBA" id="ARBA00093766"/>
    </source>
</evidence>
<evidence type="ECO:0000256" key="8">
    <source>
        <dbReference type="ARBA" id="ARBA00022989"/>
    </source>
</evidence>
<dbReference type="GO" id="GO:0007189">
    <property type="term" value="P:adenylate cyclase-activating G protein-coupled receptor signaling pathway"/>
    <property type="evidence" value="ECO:0007669"/>
    <property type="project" value="TreeGrafter"/>
</dbReference>
<dbReference type="InterPro" id="IPR001611">
    <property type="entry name" value="Leu-rich_rpt"/>
</dbReference>
<dbReference type="SMART" id="SM00013">
    <property type="entry name" value="LRRNT"/>
    <property type="match status" value="1"/>
</dbReference>
<feature type="transmembrane region" description="Helical" evidence="17">
    <location>
        <begin position="678"/>
        <end position="701"/>
    </location>
</feature>
<keyword evidence="5 17" id="KW-0812">Transmembrane</keyword>
<dbReference type="CDD" id="cd15363">
    <property type="entry name" value="7tmA_LGR5"/>
    <property type="match status" value="1"/>
</dbReference>
<accession>G5BSY4</accession>
<dbReference type="AlphaFoldDB" id="G5BSY4"/>
<dbReference type="GO" id="GO:0016500">
    <property type="term" value="F:protein-hormone receptor activity"/>
    <property type="evidence" value="ECO:0007669"/>
    <property type="project" value="InterPro"/>
</dbReference>
<dbReference type="GO" id="GO:0005886">
    <property type="term" value="C:plasma membrane"/>
    <property type="evidence" value="ECO:0007669"/>
    <property type="project" value="UniProtKB-SubCell"/>
</dbReference>
<dbReference type="GO" id="GO:0009755">
    <property type="term" value="P:hormone-mediated signaling pathway"/>
    <property type="evidence" value="ECO:0007669"/>
    <property type="project" value="TreeGrafter"/>
</dbReference>
<comment type="function">
    <text evidence="16">Receptor for R-spondins that potentiates the canonical Wnt signaling pathway and acts as a stem cell marker of the intestinal epithelium and the hair follicle. Upon binding to R-spondins (RSPO1, RSPO2, RSPO3 or RSPO4), associates with phosphorylated LRP6 and frizzled receptors that are activated by extracellular Wnt receptors, triggering the canonical Wnt signaling pathway to increase expression of target genes. In contrast to classical G-protein coupled receptors, does not activate heterotrimeric G-proteins to transduce the signal. Involved in the development and/or maintenance of the adult intestinal stem cells during postembryonic development.</text>
</comment>
<feature type="transmembrane region" description="Helical" evidence="17">
    <location>
        <begin position="468"/>
        <end position="493"/>
    </location>
</feature>
<keyword evidence="4" id="KW-0433">Leucine-rich repeat</keyword>
<comment type="subcellular location">
    <subcellularLocation>
        <location evidence="2">Cell membrane</location>
        <topology evidence="2">Multi-pass membrane protein</topology>
    </subcellularLocation>
    <subcellularLocation>
        <location evidence="1">Golgi apparatus</location>
        <location evidence="1">trans-Golgi network membrane</location>
        <topology evidence="1">Multi-pass membrane protein</topology>
    </subcellularLocation>
</comment>
<feature type="domain" description="G-protein coupled receptors family 1 profile" evidence="19">
    <location>
        <begin position="484"/>
        <end position="730"/>
    </location>
</feature>
<feature type="signal peptide" evidence="18">
    <location>
        <begin position="1"/>
        <end position="21"/>
    </location>
</feature>
<keyword evidence="8 17" id="KW-1133">Transmembrane helix</keyword>
<feature type="transmembrane region" description="Helical" evidence="17">
    <location>
        <begin position="713"/>
        <end position="733"/>
    </location>
</feature>
<evidence type="ECO:0000256" key="17">
    <source>
        <dbReference type="SAM" id="Phobius"/>
    </source>
</evidence>
<dbReference type="Pfam" id="PF13855">
    <property type="entry name" value="LRR_8"/>
    <property type="match status" value="2"/>
</dbReference>
<dbReference type="InterPro" id="IPR026906">
    <property type="entry name" value="LRR_5"/>
</dbReference>
<keyword evidence="7" id="KW-0677">Repeat</keyword>
<dbReference type="PROSITE" id="PS50262">
    <property type="entry name" value="G_PROTEIN_RECEP_F1_2"/>
    <property type="match status" value="1"/>
</dbReference>
<keyword evidence="11 17" id="KW-0472">Membrane</keyword>
<keyword evidence="6 18" id="KW-0732">Signal</keyword>
<dbReference type="Pfam" id="PF00001">
    <property type="entry name" value="7tm_1"/>
    <property type="match status" value="1"/>
</dbReference>
<dbReference type="eggNOG" id="KOG2087">
    <property type="taxonomic scope" value="Eukaryota"/>
</dbReference>
<evidence type="ECO:0000256" key="14">
    <source>
        <dbReference type="ARBA" id="ARBA00023180"/>
    </source>
</evidence>
<sequence length="817" mass="90180">MDTSRVAMLLSLPVLLQLAAGGGSPRSSALPRGCPAHCQCESDGRMLLRVDCSDLGLSELPSNLSVFTSYLMLQNNQLRQVPAEALQNLRSLQSLRLDANHISYVPPSCFSGLHSLRHLWLDDNALTEIPVQAFRSLSALQAMTLALNKIHYIPDYAFGNLSSLVVLHLHNNRIHSLGKKCFDGLHSLETLDLNYNNLDEFPIAIRTLSNLKELGFHSNNIRSIPEKAFVVNPSLITIHFYDNPIQFVGRSAFQHLPELRTLTLNGASQITEFPDLTGTANLESLTLTGAQISSLPQTVCDQLPNLQVLDLSYNLVEDLPSFSACQKLQKIDLRHNDIYEVKVDTFQQLLSLRSLNLAWNKIAIIHPNAFLTLPSLIKLVIEMPYAYQCCAFGGCENIYKISSQWNKGDNSSVDYFHKKDAGMFQVQDERDLEDFLLDFEEDLKALHSVQCSPSPGPFKPCEHLFGSWLIRIGVWTIAVLALSCNALVTSIVFRTSLYISSIKLLIGVIAVVNMLMGVSSTVLAGVDAFTFGSFAQHGAWWENGVGCQVTGFLSIFASESSVFLLTLAALERGFSVKCSIKFEMKTPFSTLKAIVLLCILLALTIAMVPLLGGSEYSASPLCLPLPFGEPSTTGYMVALVLLNSLCFLIMTIAYTKLYCNLEKGDLENIWDCSMVKHIALLLFTNCILYCPVAFLSFSSLLNLTFISPDVIKFILLVIVPLPACLNPLLYILFNPHFKEDLGSMGKQTPFWMRSKHSSLISINSDDVEKQSCDSTQALVTFARASIVYDLPANSGTPPAYPVTESCHLSSVAFVPCL</sequence>
<evidence type="ECO:0000256" key="15">
    <source>
        <dbReference type="ARBA" id="ARBA00023224"/>
    </source>
</evidence>
<dbReference type="PRINTS" id="PR00373">
    <property type="entry name" value="GLYCHORMONER"/>
</dbReference>
<feature type="transmembrane region" description="Helical" evidence="17">
    <location>
        <begin position="549"/>
        <end position="570"/>
    </location>
</feature>
<dbReference type="Pfam" id="PF01462">
    <property type="entry name" value="LRRNT"/>
    <property type="match status" value="1"/>
</dbReference>
<evidence type="ECO:0000256" key="13">
    <source>
        <dbReference type="ARBA" id="ARBA00023170"/>
    </source>
</evidence>
<dbReference type="STRING" id="10181.G5BSY4"/>
<dbReference type="FunFam" id="3.80.10.10:FF:001438">
    <property type="entry name" value="Uncharacterized protein"/>
    <property type="match status" value="1"/>
</dbReference>
<evidence type="ECO:0000256" key="12">
    <source>
        <dbReference type="ARBA" id="ARBA00023157"/>
    </source>
</evidence>
<evidence type="ECO:0000256" key="9">
    <source>
        <dbReference type="ARBA" id="ARBA00023034"/>
    </source>
</evidence>
<evidence type="ECO:0000313" key="21">
    <source>
        <dbReference type="Proteomes" id="UP000006813"/>
    </source>
</evidence>
<gene>
    <name evidence="20" type="ORF">GW7_18230</name>
</gene>
<evidence type="ECO:0000256" key="4">
    <source>
        <dbReference type="ARBA" id="ARBA00022614"/>
    </source>
</evidence>
<dbReference type="InterPro" id="IPR032675">
    <property type="entry name" value="LRR_dom_sf"/>
</dbReference>
<keyword evidence="13 20" id="KW-0675">Receptor</keyword>
<reference evidence="20 21" key="1">
    <citation type="journal article" date="2011" name="Nature">
        <title>Genome sequencing reveals insights into physiology and longevity of the naked mole rat.</title>
        <authorList>
            <person name="Kim E.B."/>
            <person name="Fang X."/>
            <person name="Fushan A.A."/>
            <person name="Huang Z."/>
            <person name="Lobanov A.V."/>
            <person name="Han L."/>
            <person name="Marino S.M."/>
            <person name="Sun X."/>
            <person name="Turanov A.A."/>
            <person name="Yang P."/>
            <person name="Yim S.H."/>
            <person name="Zhao X."/>
            <person name="Kasaikina M.V."/>
            <person name="Stoletzki N."/>
            <person name="Peng C."/>
            <person name="Polak P."/>
            <person name="Xiong Z."/>
            <person name="Kiezun A."/>
            <person name="Zhu Y."/>
            <person name="Chen Y."/>
            <person name="Kryukov G.V."/>
            <person name="Zhang Q."/>
            <person name="Peshkin L."/>
            <person name="Yang L."/>
            <person name="Bronson R.T."/>
            <person name="Buffenstein R."/>
            <person name="Wang B."/>
            <person name="Han C."/>
            <person name="Li Q."/>
            <person name="Chen L."/>
            <person name="Zhao W."/>
            <person name="Sunyaev S.R."/>
            <person name="Park T.J."/>
            <person name="Zhang G."/>
            <person name="Wang J."/>
            <person name="Gladyshev V.N."/>
        </authorList>
    </citation>
    <scope>NUCLEOTIDE SEQUENCE [LARGE SCALE GENOMIC DNA]</scope>
</reference>
<feature type="chain" id="PRO_5003474677" evidence="18">
    <location>
        <begin position="22"/>
        <end position="817"/>
    </location>
</feature>
<keyword evidence="14" id="KW-0325">Glycoprotein</keyword>
<keyword evidence="15" id="KW-0807">Transducer</keyword>
<keyword evidence="9" id="KW-0333">Golgi apparatus</keyword>
<dbReference type="FunCoup" id="G5BSY4">
    <property type="interactions" value="722"/>
</dbReference>
<dbReference type="InterPro" id="IPR000276">
    <property type="entry name" value="GPCR_Rhodpsn"/>
</dbReference>
<keyword evidence="12" id="KW-1015">Disulfide bond</keyword>
<dbReference type="InterPro" id="IPR017452">
    <property type="entry name" value="GPCR_Rhodpsn_7TM"/>
</dbReference>
<evidence type="ECO:0000256" key="18">
    <source>
        <dbReference type="SAM" id="SignalP"/>
    </source>
</evidence>
<dbReference type="Gene3D" id="3.80.10.10">
    <property type="entry name" value="Ribonuclease Inhibitor"/>
    <property type="match status" value="1"/>
</dbReference>
<evidence type="ECO:0000256" key="10">
    <source>
        <dbReference type="ARBA" id="ARBA00023040"/>
    </source>
</evidence>
<dbReference type="PRINTS" id="PR00237">
    <property type="entry name" value="GPCRRHODOPSN"/>
</dbReference>
<evidence type="ECO:0000256" key="11">
    <source>
        <dbReference type="ARBA" id="ARBA00023136"/>
    </source>
</evidence>
<dbReference type="InterPro" id="IPR003591">
    <property type="entry name" value="Leu-rich_rpt_typical-subtyp"/>
</dbReference>
<name>G5BSY4_HETGA</name>
<dbReference type="EMBL" id="JH171656">
    <property type="protein sequence ID" value="EHB12394.1"/>
    <property type="molecule type" value="Genomic_DNA"/>
</dbReference>
<dbReference type="FunFam" id="1.20.1070.10:FF:000028">
    <property type="entry name" value="leucine-rich repeat-containing G-protein coupled receptor 4 isoform X1"/>
    <property type="match status" value="1"/>
</dbReference>
<feature type="transmembrane region" description="Helical" evidence="17">
    <location>
        <begin position="591"/>
        <end position="612"/>
    </location>
</feature>
<dbReference type="Gene3D" id="1.20.1070.10">
    <property type="entry name" value="Rhodopsin 7-helix transmembrane proteins"/>
    <property type="match status" value="1"/>
</dbReference>
<evidence type="ECO:0000256" key="7">
    <source>
        <dbReference type="ARBA" id="ARBA00022737"/>
    </source>
</evidence>
<dbReference type="PANTHER" id="PTHR24372">
    <property type="entry name" value="GLYCOPROTEIN HORMONE RECEPTOR"/>
    <property type="match status" value="1"/>
</dbReference>
<keyword evidence="10" id="KW-0297">G-protein coupled receptor</keyword>
<evidence type="ECO:0000256" key="5">
    <source>
        <dbReference type="ARBA" id="ARBA00022692"/>
    </source>
</evidence>